<keyword evidence="1" id="KW-0853">WD repeat</keyword>
<dbReference type="InterPro" id="IPR001680">
    <property type="entry name" value="WD40_rpt"/>
</dbReference>
<dbReference type="OrthoDB" id="273067at2759"/>
<evidence type="ECO:0000313" key="3">
    <source>
        <dbReference type="Proteomes" id="UP000683925"/>
    </source>
</evidence>
<reference evidence="2" key="1">
    <citation type="submission" date="2021-01" db="EMBL/GenBank/DDBJ databases">
        <authorList>
            <consortium name="Genoscope - CEA"/>
            <person name="William W."/>
        </authorList>
    </citation>
    <scope>NUCLEOTIDE SEQUENCE</scope>
</reference>
<protein>
    <recommendedName>
        <fullName evidence="4">WD40-repeat-containing domain</fullName>
    </recommendedName>
</protein>
<feature type="repeat" description="WD" evidence="1">
    <location>
        <begin position="337"/>
        <end position="369"/>
    </location>
</feature>
<gene>
    <name evidence="2" type="ORF">POCTA_138.1.T0230039</name>
</gene>
<organism evidence="2 3">
    <name type="scientific">Paramecium octaurelia</name>
    <dbReference type="NCBI Taxonomy" id="43137"/>
    <lineage>
        <taxon>Eukaryota</taxon>
        <taxon>Sar</taxon>
        <taxon>Alveolata</taxon>
        <taxon>Ciliophora</taxon>
        <taxon>Intramacronucleata</taxon>
        <taxon>Oligohymenophorea</taxon>
        <taxon>Peniculida</taxon>
        <taxon>Parameciidae</taxon>
        <taxon>Paramecium</taxon>
    </lineage>
</organism>
<dbReference type="OMA" id="IECNIIS"/>
<accession>A0A8S1TDF1</accession>
<evidence type="ECO:0000256" key="1">
    <source>
        <dbReference type="PROSITE-ProRule" id="PRU00221"/>
    </source>
</evidence>
<keyword evidence="3" id="KW-1185">Reference proteome</keyword>
<dbReference type="PROSITE" id="PS50082">
    <property type="entry name" value="WD_REPEATS_2"/>
    <property type="match status" value="2"/>
</dbReference>
<comment type="caution">
    <text evidence="2">The sequence shown here is derived from an EMBL/GenBank/DDBJ whole genome shotgun (WGS) entry which is preliminary data.</text>
</comment>
<dbReference type="Proteomes" id="UP000683925">
    <property type="component" value="Unassembled WGS sequence"/>
</dbReference>
<dbReference type="PROSITE" id="PS50294">
    <property type="entry name" value="WD_REPEATS_REGION"/>
    <property type="match status" value="1"/>
</dbReference>
<dbReference type="Pfam" id="PF00400">
    <property type="entry name" value="WD40"/>
    <property type="match status" value="3"/>
</dbReference>
<sequence length="514" mass="59805">MSNSFCNQHSGNQIIQVNIKKECQGRERLMCQECIQNSRGILHVMSVLEASEMVEDLKSQQQQQIYNLVNVVKEMLAKLKEKTDCLQSKVYEQFTSLKQKYDLFQEELDQLVEQYNSQDLSKELQFLDESPDSILQEQFLSDSNKIQQINRSYLQKINKVSQTLQSTIKDWSVQSEFDEMFNQISTQINNYKKQNDFWMQVSEINQQQSCWAIAFNYSDSIMAAGCGENIKIWDFQDKKLIDSGILLEGHSDFVQCLTFSKRCNWLVSGGLDQKIICWNQVNVNTWQKNQVLQSGIGDIQYLILTPAEDQIISTQNSKIKIWNLNIEQNTISFKQSLEMHRSTVKFICVNEDSTFLISNALDNKIILWSKQSPNDWSYQCTIDRIQKDCGNRVCFISNTTFTYQSDNQGILYIYKINNGGLIEAPELKVILQSERVQDGTKLFPSIFNNKKNILIQKHENFVYILKCDQGNTLRMYGDPINIHSRFNYGTITNDGNYLVIWSLETKSFKIYQIN</sequence>
<dbReference type="GO" id="GO:0097361">
    <property type="term" value="C:cytosolic [4Fe-4S] assembly targeting complex"/>
    <property type="evidence" value="ECO:0007669"/>
    <property type="project" value="TreeGrafter"/>
</dbReference>
<dbReference type="PANTHER" id="PTHR19920:SF0">
    <property type="entry name" value="CYTOSOLIC IRON-SULFUR PROTEIN ASSEMBLY PROTEIN CIAO1-RELATED"/>
    <property type="match status" value="1"/>
</dbReference>
<dbReference type="EMBL" id="CAJJDP010000023">
    <property type="protein sequence ID" value="CAD8149878.1"/>
    <property type="molecule type" value="Genomic_DNA"/>
</dbReference>
<dbReference type="GO" id="GO:0016226">
    <property type="term" value="P:iron-sulfur cluster assembly"/>
    <property type="evidence" value="ECO:0007669"/>
    <property type="project" value="TreeGrafter"/>
</dbReference>
<evidence type="ECO:0000313" key="2">
    <source>
        <dbReference type="EMBL" id="CAD8149878.1"/>
    </source>
</evidence>
<name>A0A8S1TDF1_PAROT</name>
<proteinExistence type="predicted"/>
<dbReference type="AlphaFoldDB" id="A0A8S1TDF1"/>
<dbReference type="PANTHER" id="PTHR19920">
    <property type="entry name" value="WD40 PROTEIN CIAO1"/>
    <property type="match status" value="1"/>
</dbReference>
<feature type="repeat" description="WD" evidence="1">
    <location>
        <begin position="247"/>
        <end position="279"/>
    </location>
</feature>
<dbReference type="SMART" id="SM00320">
    <property type="entry name" value="WD40"/>
    <property type="match status" value="4"/>
</dbReference>
<evidence type="ECO:0008006" key="4">
    <source>
        <dbReference type="Google" id="ProtNLM"/>
    </source>
</evidence>